<dbReference type="HOGENOM" id="CLU_043314_1_0_1"/>
<dbReference type="OrthoDB" id="5425848at2759"/>
<dbReference type="AlphaFoldDB" id="B6HUT6"/>
<evidence type="ECO:0000256" key="4">
    <source>
        <dbReference type="ARBA" id="ARBA00023136"/>
    </source>
</evidence>
<evidence type="ECO:0000313" key="7">
    <source>
        <dbReference type="EMBL" id="CAP97840.1"/>
    </source>
</evidence>
<feature type="region of interest" description="Disordered" evidence="5">
    <location>
        <begin position="221"/>
        <end position="255"/>
    </location>
</feature>
<evidence type="ECO:0000256" key="1">
    <source>
        <dbReference type="ARBA" id="ARBA00004167"/>
    </source>
</evidence>
<keyword evidence="8" id="KW-1185">Reference proteome</keyword>
<dbReference type="GO" id="GO:0016020">
    <property type="term" value="C:membrane"/>
    <property type="evidence" value="ECO:0007669"/>
    <property type="project" value="UniProtKB-SubCell"/>
</dbReference>
<proteinExistence type="predicted"/>
<dbReference type="GO" id="GO:0071944">
    <property type="term" value="C:cell periphery"/>
    <property type="evidence" value="ECO:0007669"/>
    <property type="project" value="UniProtKB-ARBA"/>
</dbReference>
<sequence length="442" mass="46418">MLIAAMRVETPAFNPLIAPTGRREEGNSGLVFRVLGGLGESPNLRLSDTSVFAAKSWHSLPRSSFAMRSLSVLPVLSTLALLLNYSTHAAATPLAFEANVLEENRLEKRCANPCGYNDWLCCETGQTCTTNSAQEAVCADGGGSGSGGDYQYYTTTYVLTNTDLTTITSVWSSQIAAPTSTGTCRVDLGETKCGWNCCEAAQECVEGQCVAESSSVVVTATETGSGSEATPGVRGTSNGASTVTATSAPTTTEGFTAPVGTDGAALIGAKASSSGGLSGGAIAGIVIGSIVGAFLLLLLCACVCFKGVLEGLLAALGIGKKRRKQDTTYIEERHSHHSHGSRPPPPPGRTWFGSKPAGGSGVSEKKESKWGFGTIAIILGALALCLGLKRKRDREHDDDKTESSYPSSYYYYSDYYSGTGSASTPVYHHIRKDFTDTSFFHR</sequence>
<dbReference type="InterPro" id="IPR051694">
    <property type="entry name" value="Immunoregulatory_rcpt-like"/>
</dbReference>
<feature type="region of interest" description="Disordered" evidence="5">
    <location>
        <begin position="327"/>
        <end position="365"/>
    </location>
</feature>
<evidence type="ECO:0000256" key="5">
    <source>
        <dbReference type="SAM" id="MobiDB-lite"/>
    </source>
</evidence>
<dbReference type="EMBL" id="AM920437">
    <property type="protein sequence ID" value="CAP97840.1"/>
    <property type="molecule type" value="Genomic_DNA"/>
</dbReference>
<name>B6HUT6_PENRW</name>
<feature type="transmembrane region" description="Helical" evidence="6">
    <location>
        <begin position="280"/>
        <end position="309"/>
    </location>
</feature>
<keyword evidence="3 6" id="KW-1133">Transmembrane helix</keyword>
<accession>B6HUT6</accession>
<feature type="compositionally biased region" description="Low complexity" evidence="5">
    <location>
        <begin position="240"/>
        <end position="255"/>
    </location>
</feature>
<organism evidence="7 8">
    <name type="scientific">Penicillium rubens (strain ATCC 28089 / DSM 1075 / NRRL 1951 / Wisconsin 54-1255)</name>
    <name type="common">Penicillium chrysogenum</name>
    <dbReference type="NCBI Taxonomy" id="500485"/>
    <lineage>
        <taxon>Eukaryota</taxon>
        <taxon>Fungi</taxon>
        <taxon>Dikarya</taxon>
        <taxon>Ascomycota</taxon>
        <taxon>Pezizomycotina</taxon>
        <taxon>Eurotiomycetes</taxon>
        <taxon>Eurotiomycetidae</taxon>
        <taxon>Eurotiales</taxon>
        <taxon>Aspergillaceae</taxon>
        <taxon>Penicillium</taxon>
        <taxon>Penicillium chrysogenum species complex</taxon>
    </lineage>
</organism>
<dbReference type="BioCyc" id="PCHR:PC22G05520-MONOMER"/>
<protein>
    <submittedName>
        <fullName evidence="7">Pc22g05520 protein</fullName>
    </submittedName>
</protein>
<dbReference type="OMA" id="QYSAPYR"/>
<dbReference type="VEuPathDB" id="FungiDB:PCH_Pc22g05520"/>
<dbReference type="PANTHER" id="PTHR15549:SF33">
    <property type="entry name" value="MEMBRANE PROTEIN WSC4, PUTATIVE (AFU_ORTHOLOGUE AFUA_5G09020)-RELATED"/>
    <property type="match status" value="1"/>
</dbReference>
<keyword evidence="4 6" id="KW-0472">Membrane</keyword>
<dbReference type="eggNOG" id="ENOG502SK6S">
    <property type="taxonomic scope" value="Eukaryota"/>
</dbReference>
<comment type="subcellular location">
    <subcellularLocation>
        <location evidence="1">Membrane</location>
        <topology evidence="1">Single-pass membrane protein</topology>
    </subcellularLocation>
</comment>
<evidence type="ECO:0000256" key="2">
    <source>
        <dbReference type="ARBA" id="ARBA00022692"/>
    </source>
</evidence>
<evidence type="ECO:0000256" key="6">
    <source>
        <dbReference type="SAM" id="Phobius"/>
    </source>
</evidence>
<dbReference type="Proteomes" id="UP000000724">
    <property type="component" value="Contig Pc00c22"/>
</dbReference>
<dbReference type="PANTHER" id="PTHR15549">
    <property type="entry name" value="PAIRED IMMUNOGLOBULIN-LIKE TYPE 2 RECEPTOR"/>
    <property type="match status" value="1"/>
</dbReference>
<gene>
    <name evidence="7" type="ORF">Pc22g05520</name>
    <name evidence="7" type="ORF">PCH_Pc22g05520</name>
</gene>
<feature type="transmembrane region" description="Helical" evidence="6">
    <location>
        <begin position="370"/>
        <end position="388"/>
    </location>
</feature>
<keyword evidence="2 6" id="KW-0812">Transmembrane</keyword>
<evidence type="ECO:0000256" key="3">
    <source>
        <dbReference type="ARBA" id="ARBA00022989"/>
    </source>
</evidence>
<reference evidence="7 8" key="1">
    <citation type="journal article" date="2008" name="Nat. Biotechnol.">
        <title>Genome sequencing and analysis of the filamentous fungus Penicillium chrysogenum.</title>
        <authorList>
            <person name="van den Berg M.A."/>
            <person name="Albang R."/>
            <person name="Albermann K."/>
            <person name="Badger J.H."/>
            <person name="Daran J.-M."/>
            <person name="Driessen A.J.M."/>
            <person name="Garcia-Estrada C."/>
            <person name="Fedorova N.D."/>
            <person name="Harris D.M."/>
            <person name="Heijne W.H.M."/>
            <person name="Joardar V.S."/>
            <person name="Kiel J.A.K.W."/>
            <person name="Kovalchuk A."/>
            <person name="Martin J.F."/>
            <person name="Nierman W.C."/>
            <person name="Nijland J.G."/>
            <person name="Pronk J.T."/>
            <person name="Roubos J.A."/>
            <person name="van der Klei I.J."/>
            <person name="van Peij N.N.M.E."/>
            <person name="Veenhuis M."/>
            <person name="von Doehren H."/>
            <person name="Wagner C."/>
            <person name="Wortman J.R."/>
            <person name="Bovenberg R.A.L."/>
        </authorList>
    </citation>
    <scope>NUCLEOTIDE SEQUENCE [LARGE SCALE GENOMIC DNA]</scope>
    <source>
        <strain evidence="8">ATCC 28089 / DSM 1075 / NRRL 1951 / Wisconsin 54-1255</strain>
    </source>
</reference>
<evidence type="ECO:0000313" key="8">
    <source>
        <dbReference type="Proteomes" id="UP000000724"/>
    </source>
</evidence>